<dbReference type="Proteomes" id="UP000887540">
    <property type="component" value="Unplaced"/>
</dbReference>
<keyword evidence="1" id="KW-1185">Reference proteome</keyword>
<protein>
    <submittedName>
        <fullName evidence="2">Uncharacterized protein</fullName>
    </submittedName>
</protein>
<evidence type="ECO:0000313" key="1">
    <source>
        <dbReference type="Proteomes" id="UP000887540"/>
    </source>
</evidence>
<name>A0A914D9S7_9BILA</name>
<sequence length="92" mass="10779">MQRQFAKKLIEYRPEMFKNNVKKLEHTSLDLKNLEYIFRGCCKDIGMFRVAADSYGCYDSYGICTDSMLSLLENAITTIRTSRNRLYSCRLS</sequence>
<reference evidence="2" key="1">
    <citation type="submission" date="2022-11" db="UniProtKB">
        <authorList>
            <consortium name="WormBaseParasite"/>
        </authorList>
    </citation>
    <scope>IDENTIFICATION</scope>
</reference>
<dbReference type="WBParaSite" id="ACRNAN_scaffold215.g7163.t1">
    <property type="protein sequence ID" value="ACRNAN_scaffold215.g7163.t1"/>
    <property type="gene ID" value="ACRNAN_scaffold215.g7163"/>
</dbReference>
<evidence type="ECO:0000313" key="2">
    <source>
        <dbReference type="WBParaSite" id="ACRNAN_scaffold215.g7163.t1"/>
    </source>
</evidence>
<dbReference type="AlphaFoldDB" id="A0A914D9S7"/>
<organism evidence="1 2">
    <name type="scientific">Acrobeloides nanus</name>
    <dbReference type="NCBI Taxonomy" id="290746"/>
    <lineage>
        <taxon>Eukaryota</taxon>
        <taxon>Metazoa</taxon>
        <taxon>Ecdysozoa</taxon>
        <taxon>Nematoda</taxon>
        <taxon>Chromadorea</taxon>
        <taxon>Rhabditida</taxon>
        <taxon>Tylenchina</taxon>
        <taxon>Cephalobomorpha</taxon>
        <taxon>Cephaloboidea</taxon>
        <taxon>Cephalobidae</taxon>
        <taxon>Acrobeloides</taxon>
    </lineage>
</organism>
<accession>A0A914D9S7</accession>
<proteinExistence type="predicted"/>